<sequence length="170" mass="18502">MGILSGNPKDEPMHYGEVFSTWSYLMVGKGLISANQTLLNHAGDDDLKKLLEECIEIGKQEVKQIEELLKDNGVGLPPSPPERPDACLNDIPIGARFQDPEISAKLSGDAAAGLVSCSTIIGQSIREDIAMMFSQFHAQKVALGGKLLRLNKEKGWLVPPPLNNYKSDNC</sequence>
<accession>A0A2N0Z9Z9</accession>
<dbReference type="RefSeq" id="WP_066194021.1">
    <property type="nucleotide sequence ID" value="NZ_JAFDQP010000003.1"/>
</dbReference>
<dbReference type="AlphaFoldDB" id="A0A2N0Z9Z9"/>
<dbReference type="Pfam" id="PF11553">
    <property type="entry name" value="DUF3231"/>
    <property type="match status" value="1"/>
</dbReference>
<keyword evidence="2" id="KW-1185">Reference proteome</keyword>
<proteinExistence type="predicted"/>
<evidence type="ECO:0000313" key="2">
    <source>
        <dbReference type="Proteomes" id="UP000233343"/>
    </source>
</evidence>
<organism evidence="1 2">
    <name type="scientific">Cytobacillus horneckiae</name>
    <dbReference type="NCBI Taxonomy" id="549687"/>
    <lineage>
        <taxon>Bacteria</taxon>
        <taxon>Bacillati</taxon>
        <taxon>Bacillota</taxon>
        <taxon>Bacilli</taxon>
        <taxon>Bacillales</taxon>
        <taxon>Bacillaceae</taxon>
        <taxon>Cytobacillus</taxon>
    </lineage>
</organism>
<dbReference type="InterPro" id="IPR021617">
    <property type="entry name" value="DUF3231"/>
</dbReference>
<reference evidence="1 2" key="1">
    <citation type="journal article" date="2010" name="Int. J. Syst. Evol. Microbiol.">
        <title>Bacillus horneckiae sp. nov., isolated from a spacecraft-assembly clean room.</title>
        <authorList>
            <person name="Vaishampayan P."/>
            <person name="Probst A."/>
            <person name="Krishnamurthi S."/>
            <person name="Ghosh S."/>
            <person name="Osman S."/>
            <person name="McDowall A."/>
            <person name="Ruckmani A."/>
            <person name="Mayilraj S."/>
            <person name="Venkateswaran K."/>
        </authorList>
    </citation>
    <scope>NUCLEOTIDE SEQUENCE [LARGE SCALE GENOMIC DNA]</scope>
    <source>
        <strain evidence="2">1PO1SC</strain>
    </source>
</reference>
<name>A0A2N0Z9Z9_9BACI</name>
<dbReference type="Proteomes" id="UP000233343">
    <property type="component" value="Unassembled WGS sequence"/>
</dbReference>
<protein>
    <submittedName>
        <fullName evidence="1">DUF3231 domain-containing protein</fullName>
    </submittedName>
</protein>
<dbReference type="InterPro" id="IPR012347">
    <property type="entry name" value="Ferritin-like"/>
</dbReference>
<dbReference type="EMBL" id="PISD01000070">
    <property type="protein sequence ID" value="PKG26332.1"/>
    <property type="molecule type" value="Genomic_DNA"/>
</dbReference>
<evidence type="ECO:0000313" key="1">
    <source>
        <dbReference type="EMBL" id="PKG26332.1"/>
    </source>
</evidence>
<comment type="caution">
    <text evidence="1">The sequence shown here is derived from an EMBL/GenBank/DDBJ whole genome shotgun (WGS) entry which is preliminary data.</text>
</comment>
<dbReference type="Gene3D" id="1.20.1260.10">
    <property type="match status" value="1"/>
</dbReference>
<gene>
    <name evidence="1" type="ORF">CWS20_24600</name>
</gene>